<protein>
    <recommendedName>
        <fullName evidence="3">Lantibiotic</fullName>
    </recommendedName>
</protein>
<accession>A0A1H9H1T0</accession>
<dbReference type="Proteomes" id="UP000182360">
    <property type="component" value="Unassembled WGS sequence"/>
</dbReference>
<keyword evidence="2" id="KW-1185">Reference proteome</keyword>
<name>A0A1H9H1T0_9SPIR</name>
<proteinExistence type="predicted"/>
<evidence type="ECO:0000313" key="2">
    <source>
        <dbReference type="Proteomes" id="UP000182360"/>
    </source>
</evidence>
<reference evidence="1 2" key="1">
    <citation type="submission" date="2016-10" db="EMBL/GenBank/DDBJ databases">
        <authorList>
            <person name="de Groot N.N."/>
        </authorList>
    </citation>
    <scope>NUCLEOTIDE SEQUENCE [LARGE SCALE GENOMIC DNA]</scope>
    <source>
        <strain evidence="1 2">B25</strain>
    </source>
</reference>
<gene>
    <name evidence="1" type="ORF">SAMN04487977_10610</name>
</gene>
<dbReference type="AlphaFoldDB" id="A0A1H9H1T0"/>
<sequence length="50" mass="5604">MKKIEDFGVMESFGMDEITVDDMFNVDGACRGNIYCNCDSSGSNYTVYKC</sequence>
<evidence type="ECO:0000313" key="1">
    <source>
        <dbReference type="EMBL" id="SEQ56223.1"/>
    </source>
</evidence>
<organism evidence="1 2">
    <name type="scientific">Treponema bryantii</name>
    <dbReference type="NCBI Taxonomy" id="163"/>
    <lineage>
        <taxon>Bacteria</taxon>
        <taxon>Pseudomonadati</taxon>
        <taxon>Spirochaetota</taxon>
        <taxon>Spirochaetia</taxon>
        <taxon>Spirochaetales</taxon>
        <taxon>Treponemataceae</taxon>
        <taxon>Treponema</taxon>
    </lineage>
</organism>
<evidence type="ECO:0008006" key="3">
    <source>
        <dbReference type="Google" id="ProtNLM"/>
    </source>
</evidence>
<dbReference type="RefSeq" id="WP_177177748.1">
    <property type="nucleotide sequence ID" value="NZ_FOFU01000006.1"/>
</dbReference>
<dbReference type="EMBL" id="FOFU01000006">
    <property type="protein sequence ID" value="SEQ56223.1"/>
    <property type="molecule type" value="Genomic_DNA"/>
</dbReference>